<reference evidence="1 2" key="1">
    <citation type="submission" date="2019-10" db="EMBL/GenBank/DDBJ databases">
        <title>Draft Genome Sequence of Cytophagaceae sp. SJW1-29.</title>
        <authorList>
            <person name="Choi A."/>
        </authorList>
    </citation>
    <scope>NUCLEOTIDE SEQUENCE [LARGE SCALE GENOMIC DNA]</scope>
    <source>
        <strain evidence="1 2">SJW1-29</strain>
    </source>
</reference>
<gene>
    <name evidence="1" type="ORF">GBK04_03895</name>
</gene>
<sequence length="111" mass="12944">MEEPHHAPYANRYSVVYLLKEQYKHLGCATYAQAQAALGVLLDDKDRTPVGIYDDRTELFEWDAALRDEYEKASMRDQGRKGEEVIRIAQALRRRDSSWDSGEFRRPSFFA</sequence>
<comment type="caution">
    <text evidence="1">The sequence shown here is derived from an EMBL/GenBank/DDBJ whole genome shotgun (WGS) entry which is preliminary data.</text>
</comment>
<dbReference type="Proteomes" id="UP000479293">
    <property type="component" value="Unassembled WGS sequence"/>
</dbReference>
<organism evidence="1 2">
    <name type="scientific">Salmonirosea aquatica</name>
    <dbReference type="NCBI Taxonomy" id="2654236"/>
    <lineage>
        <taxon>Bacteria</taxon>
        <taxon>Pseudomonadati</taxon>
        <taxon>Bacteroidota</taxon>
        <taxon>Cytophagia</taxon>
        <taxon>Cytophagales</taxon>
        <taxon>Spirosomataceae</taxon>
        <taxon>Salmonirosea</taxon>
    </lineage>
</organism>
<proteinExistence type="predicted"/>
<evidence type="ECO:0000313" key="2">
    <source>
        <dbReference type="Proteomes" id="UP000479293"/>
    </source>
</evidence>
<evidence type="ECO:0000313" key="1">
    <source>
        <dbReference type="EMBL" id="MPR32509.1"/>
    </source>
</evidence>
<protein>
    <submittedName>
        <fullName evidence="1">Uncharacterized protein</fullName>
    </submittedName>
</protein>
<name>A0A7C9FNQ2_9BACT</name>
<keyword evidence="2" id="KW-1185">Reference proteome</keyword>
<dbReference type="EMBL" id="WHLY01000002">
    <property type="protein sequence ID" value="MPR32509.1"/>
    <property type="molecule type" value="Genomic_DNA"/>
</dbReference>
<dbReference type="AlphaFoldDB" id="A0A7C9FNQ2"/>
<accession>A0A7C9FNQ2</accession>